<keyword evidence="9" id="KW-1185">Reference proteome</keyword>
<dbReference type="Pfam" id="PF00403">
    <property type="entry name" value="HMA"/>
    <property type="match status" value="1"/>
</dbReference>
<comment type="similarity">
    <text evidence="5">Belongs to the HIPP family.</text>
</comment>
<dbReference type="FunFam" id="3.30.70.100:FF:000008">
    <property type="entry name" value="Copper transport protein ATOX1"/>
    <property type="match status" value="1"/>
</dbReference>
<comment type="caution">
    <text evidence="8">The sequence shown here is derived from an EMBL/GenBank/DDBJ whole genome shotgun (WGS) entry which is preliminary data.</text>
</comment>
<dbReference type="PROSITE" id="PS50846">
    <property type="entry name" value="HMA_2"/>
    <property type="match status" value="1"/>
</dbReference>
<dbReference type="InterPro" id="IPR006121">
    <property type="entry name" value="HMA_dom"/>
</dbReference>
<keyword evidence="1" id="KW-0488">Methylation</keyword>
<reference evidence="8 9" key="1">
    <citation type="submission" date="2021-09" db="EMBL/GenBank/DDBJ databases">
        <title>Genomic insights and catalytic innovation underlie evolution of tropane alkaloids biosynthesis.</title>
        <authorList>
            <person name="Wang Y.-J."/>
            <person name="Tian T."/>
            <person name="Huang J.-P."/>
            <person name="Huang S.-X."/>
        </authorList>
    </citation>
    <scope>NUCLEOTIDE SEQUENCE [LARGE SCALE GENOMIC DNA]</scope>
    <source>
        <strain evidence="8">KIB-2018</strain>
        <tissue evidence="8">Leaf</tissue>
    </source>
</reference>
<feature type="domain" description="HMA" evidence="7">
    <location>
        <begin position="37"/>
        <end position="100"/>
    </location>
</feature>
<dbReference type="GO" id="GO:0046872">
    <property type="term" value="F:metal ion binding"/>
    <property type="evidence" value="ECO:0007669"/>
    <property type="project" value="UniProtKB-KW"/>
</dbReference>
<feature type="compositionally biased region" description="Basic residues" evidence="6">
    <location>
        <begin position="108"/>
        <end position="117"/>
    </location>
</feature>
<evidence type="ECO:0000313" key="9">
    <source>
        <dbReference type="Proteomes" id="UP001159364"/>
    </source>
</evidence>
<name>A0AAV8TYE9_9ROSI</name>
<dbReference type="CDD" id="cd00371">
    <property type="entry name" value="HMA"/>
    <property type="match status" value="1"/>
</dbReference>
<evidence type="ECO:0000256" key="2">
    <source>
        <dbReference type="ARBA" id="ARBA00022723"/>
    </source>
</evidence>
<feature type="compositionally biased region" description="Basic and acidic residues" evidence="6">
    <location>
        <begin position="1"/>
        <end position="22"/>
    </location>
</feature>
<dbReference type="Proteomes" id="UP001159364">
    <property type="component" value="Linkage Group LG02"/>
</dbReference>
<organism evidence="8 9">
    <name type="scientific">Erythroxylum novogranatense</name>
    <dbReference type="NCBI Taxonomy" id="1862640"/>
    <lineage>
        <taxon>Eukaryota</taxon>
        <taxon>Viridiplantae</taxon>
        <taxon>Streptophyta</taxon>
        <taxon>Embryophyta</taxon>
        <taxon>Tracheophyta</taxon>
        <taxon>Spermatophyta</taxon>
        <taxon>Magnoliopsida</taxon>
        <taxon>eudicotyledons</taxon>
        <taxon>Gunneridae</taxon>
        <taxon>Pentapetalae</taxon>
        <taxon>rosids</taxon>
        <taxon>fabids</taxon>
        <taxon>Malpighiales</taxon>
        <taxon>Erythroxylaceae</taxon>
        <taxon>Erythroxylum</taxon>
    </lineage>
</organism>
<evidence type="ECO:0000256" key="6">
    <source>
        <dbReference type="SAM" id="MobiDB-lite"/>
    </source>
</evidence>
<gene>
    <name evidence="8" type="ORF">K2173_027208</name>
</gene>
<protein>
    <recommendedName>
        <fullName evidence="7">HMA domain-containing protein</fullName>
    </recommendedName>
</protein>
<feature type="compositionally biased region" description="Basic and acidic residues" evidence="6">
    <location>
        <begin position="140"/>
        <end position="159"/>
    </location>
</feature>
<dbReference type="PANTHER" id="PTHR45868:SF69">
    <property type="entry name" value="HEAVY METAL-ASSOCIATED ISOPRENYLATED PLANT PROTEIN 35"/>
    <property type="match status" value="1"/>
</dbReference>
<dbReference type="PANTHER" id="PTHR45868">
    <property type="entry name" value="HEAVY METAL-ASSOCIATED ISOPRENYLATED PLANT PROTEIN 33-RELATED"/>
    <property type="match status" value="1"/>
</dbReference>
<keyword evidence="2" id="KW-0479">Metal-binding</keyword>
<feature type="region of interest" description="Disordered" evidence="6">
    <location>
        <begin position="100"/>
        <end position="165"/>
    </location>
</feature>
<dbReference type="InterPro" id="IPR036163">
    <property type="entry name" value="HMA_dom_sf"/>
</dbReference>
<feature type="compositionally biased region" description="Basic and acidic residues" evidence="6">
    <location>
        <begin position="120"/>
        <end position="129"/>
    </location>
</feature>
<dbReference type="AlphaFoldDB" id="A0AAV8TYE9"/>
<evidence type="ECO:0000256" key="5">
    <source>
        <dbReference type="ARBA" id="ARBA00024045"/>
    </source>
</evidence>
<proteinExistence type="inferred from homology"/>
<evidence type="ECO:0000256" key="3">
    <source>
        <dbReference type="ARBA" id="ARBA00023288"/>
    </source>
</evidence>
<sequence>MAMQVKIEEKTEGTKPEARELAIEEEDEEVAERPLKCKTWVLKVSIHCEGCKRKVKKILTNIDGVYTTDIDLRQQKVTVVGNVDADVLIKKLVKTGKHAELWPDKKSDQKKKKKKGKGNNNKENKHSDQETTEEAAIGGGEKEKETVKTEVVRGHEASKPTKNCCDGGHGYHQVSSKTGEVGTTTSTTSKSCVLQVKELKADVKQAVTFPSVVNHSPATDKVAIAESDGAGKSCGGSGGKKKKKKGHKGKGNNSHVEGVELFVDASAGTGSHSHGQRQVTLTHPPKGPKPNHRPPSPSYHASAYQDAHYHCPSAYGVNYNACNPSPSYNNASYCARSFLYAFKHPGMPSEPPPMDLDSYSSQSCNSFEIFSDENPNACSAM</sequence>
<dbReference type="EMBL" id="JAIWQS010000002">
    <property type="protein sequence ID" value="KAJ8772031.1"/>
    <property type="molecule type" value="Genomic_DNA"/>
</dbReference>
<dbReference type="Gene3D" id="3.30.70.100">
    <property type="match status" value="1"/>
</dbReference>
<feature type="region of interest" description="Disordered" evidence="6">
    <location>
        <begin position="227"/>
        <end position="302"/>
    </location>
</feature>
<evidence type="ECO:0000313" key="8">
    <source>
        <dbReference type="EMBL" id="KAJ8772031.1"/>
    </source>
</evidence>
<dbReference type="SUPFAM" id="SSF55008">
    <property type="entry name" value="HMA, heavy metal-associated domain"/>
    <property type="match status" value="1"/>
</dbReference>
<feature type="compositionally biased region" description="Basic residues" evidence="6">
    <location>
        <begin position="239"/>
        <end position="250"/>
    </location>
</feature>
<feature type="compositionally biased region" description="Pro residues" evidence="6">
    <location>
        <begin position="285"/>
        <end position="297"/>
    </location>
</feature>
<evidence type="ECO:0000256" key="1">
    <source>
        <dbReference type="ARBA" id="ARBA00022481"/>
    </source>
</evidence>
<accession>A0AAV8TYE9</accession>
<evidence type="ECO:0000259" key="7">
    <source>
        <dbReference type="PROSITE" id="PS50846"/>
    </source>
</evidence>
<evidence type="ECO:0000256" key="4">
    <source>
        <dbReference type="ARBA" id="ARBA00023289"/>
    </source>
</evidence>
<keyword evidence="4" id="KW-0636">Prenylation</keyword>
<feature type="region of interest" description="Disordered" evidence="6">
    <location>
        <begin position="1"/>
        <end position="25"/>
    </location>
</feature>
<keyword evidence="3" id="KW-0449">Lipoprotein</keyword>
<feature type="compositionally biased region" description="Polar residues" evidence="6">
    <location>
        <begin position="268"/>
        <end position="281"/>
    </location>
</feature>